<evidence type="ECO:0000313" key="9">
    <source>
        <dbReference type="Proteomes" id="UP000316095"/>
    </source>
</evidence>
<dbReference type="OrthoDB" id="212262at2"/>
<keyword evidence="4 7" id="KW-1133">Transmembrane helix</keyword>
<feature type="compositionally biased region" description="Polar residues" evidence="6">
    <location>
        <begin position="94"/>
        <end position="110"/>
    </location>
</feature>
<evidence type="ECO:0000256" key="1">
    <source>
        <dbReference type="ARBA" id="ARBA00004236"/>
    </source>
</evidence>
<sequence length="340" mass="36918">MLLSGNRYGQTEPKLAEAISLLLGRFASKFVLLSLLLIASFSASLTADEFPTGKPNTSEVWAQQPAESPYFSAPSAQPQQPRAVRNYSPTINLPESFQSQIPPKQSQTVEPKSEIPHQSAPANSKPSETSPGDSGVDPIPLKKATGRFALNEDGTKASHSGQSSVSKFLTPVLALAGVISIIFFLSRIVKKQIPFASQNLSAEVLDILGRKVVDQRHSIVFVKAGQRILVLGSSLDGLNTLAEITDPVEVDQIRGLCKTAAPQSDMTSSFKMLLSGGLKNSEKVNLDRQHRERQKQQRRQPITSEPISFSFKEARKASSISAEDIADLEKTLEAAREGRL</sequence>
<feature type="compositionally biased region" description="Polar residues" evidence="6">
    <location>
        <begin position="120"/>
        <end position="132"/>
    </location>
</feature>
<protein>
    <recommendedName>
        <fullName evidence="10">Flagellar biosynthesis protein, FliO</fullName>
    </recommendedName>
</protein>
<reference evidence="8 9" key="1">
    <citation type="submission" date="2019-02" db="EMBL/GenBank/DDBJ databases">
        <title>Deep-cultivation of Planctomycetes and their phenomic and genomic characterization uncovers novel biology.</title>
        <authorList>
            <person name="Wiegand S."/>
            <person name="Jogler M."/>
            <person name="Boedeker C."/>
            <person name="Pinto D."/>
            <person name="Vollmers J."/>
            <person name="Rivas-Marin E."/>
            <person name="Kohn T."/>
            <person name="Peeters S.H."/>
            <person name="Heuer A."/>
            <person name="Rast P."/>
            <person name="Oberbeckmann S."/>
            <person name="Bunk B."/>
            <person name="Jeske O."/>
            <person name="Meyerdierks A."/>
            <person name="Storesund J.E."/>
            <person name="Kallscheuer N."/>
            <person name="Luecker S."/>
            <person name="Lage O.M."/>
            <person name="Pohl T."/>
            <person name="Merkel B.J."/>
            <person name="Hornburger P."/>
            <person name="Mueller R.-W."/>
            <person name="Bruemmer F."/>
            <person name="Labrenz M."/>
            <person name="Spormann A.M."/>
            <person name="Op Den Camp H."/>
            <person name="Overmann J."/>
            <person name="Amann R."/>
            <person name="Jetten M.S.M."/>
            <person name="Mascher T."/>
            <person name="Medema M.H."/>
            <person name="Devos D.P."/>
            <person name="Kaster A.-K."/>
            <person name="Ovreas L."/>
            <person name="Rohde M."/>
            <person name="Galperin M.Y."/>
            <person name="Jogler C."/>
        </authorList>
    </citation>
    <scope>NUCLEOTIDE SEQUENCE [LARGE SCALE GENOMIC DNA]</scope>
    <source>
        <strain evidence="8 9">Pan54</strain>
    </source>
</reference>
<evidence type="ECO:0000256" key="5">
    <source>
        <dbReference type="ARBA" id="ARBA00023136"/>
    </source>
</evidence>
<dbReference type="InterPro" id="IPR022781">
    <property type="entry name" value="Flagellar_biosynth_FliO"/>
</dbReference>
<proteinExistence type="predicted"/>
<accession>A0A5C5XI68</accession>
<evidence type="ECO:0000256" key="7">
    <source>
        <dbReference type="SAM" id="Phobius"/>
    </source>
</evidence>
<feature type="region of interest" description="Disordered" evidence="6">
    <location>
        <begin position="94"/>
        <end position="141"/>
    </location>
</feature>
<feature type="transmembrane region" description="Helical" evidence="7">
    <location>
        <begin position="168"/>
        <end position="189"/>
    </location>
</feature>
<evidence type="ECO:0000256" key="3">
    <source>
        <dbReference type="ARBA" id="ARBA00022692"/>
    </source>
</evidence>
<evidence type="ECO:0000313" key="8">
    <source>
        <dbReference type="EMBL" id="TWT62033.1"/>
    </source>
</evidence>
<keyword evidence="5 7" id="KW-0472">Membrane</keyword>
<gene>
    <name evidence="8" type="ORF">Pan54_27720</name>
</gene>
<keyword evidence="9" id="KW-1185">Reference proteome</keyword>
<keyword evidence="2" id="KW-1003">Cell membrane</keyword>
<evidence type="ECO:0000256" key="4">
    <source>
        <dbReference type="ARBA" id="ARBA00022989"/>
    </source>
</evidence>
<evidence type="ECO:0000256" key="2">
    <source>
        <dbReference type="ARBA" id="ARBA00022475"/>
    </source>
</evidence>
<dbReference type="AlphaFoldDB" id="A0A5C5XI68"/>
<evidence type="ECO:0008006" key="10">
    <source>
        <dbReference type="Google" id="ProtNLM"/>
    </source>
</evidence>
<feature type="transmembrane region" description="Helical" evidence="7">
    <location>
        <begin position="30"/>
        <end position="47"/>
    </location>
</feature>
<feature type="region of interest" description="Disordered" evidence="6">
    <location>
        <begin position="284"/>
        <end position="308"/>
    </location>
</feature>
<name>A0A5C5XI68_9PLAN</name>
<dbReference type="EMBL" id="SJPG01000001">
    <property type="protein sequence ID" value="TWT62033.1"/>
    <property type="molecule type" value="Genomic_DNA"/>
</dbReference>
<dbReference type="Proteomes" id="UP000316095">
    <property type="component" value="Unassembled WGS sequence"/>
</dbReference>
<comment type="subcellular location">
    <subcellularLocation>
        <location evidence="1">Cell membrane</location>
    </subcellularLocation>
</comment>
<organism evidence="8 9">
    <name type="scientific">Rubinisphaera italica</name>
    <dbReference type="NCBI Taxonomy" id="2527969"/>
    <lineage>
        <taxon>Bacteria</taxon>
        <taxon>Pseudomonadati</taxon>
        <taxon>Planctomycetota</taxon>
        <taxon>Planctomycetia</taxon>
        <taxon>Planctomycetales</taxon>
        <taxon>Planctomycetaceae</taxon>
        <taxon>Rubinisphaera</taxon>
    </lineage>
</organism>
<comment type="caution">
    <text evidence="8">The sequence shown here is derived from an EMBL/GenBank/DDBJ whole genome shotgun (WGS) entry which is preliminary data.</text>
</comment>
<dbReference type="Pfam" id="PF04347">
    <property type="entry name" value="FliO"/>
    <property type="match status" value="1"/>
</dbReference>
<evidence type="ECO:0000256" key="6">
    <source>
        <dbReference type="SAM" id="MobiDB-lite"/>
    </source>
</evidence>
<keyword evidence="3 7" id="KW-0812">Transmembrane</keyword>
<dbReference type="GO" id="GO:0016020">
    <property type="term" value="C:membrane"/>
    <property type="evidence" value="ECO:0007669"/>
    <property type="project" value="InterPro"/>
</dbReference>
<dbReference type="GO" id="GO:0044781">
    <property type="term" value="P:bacterial-type flagellum organization"/>
    <property type="evidence" value="ECO:0007669"/>
    <property type="project" value="InterPro"/>
</dbReference>
<dbReference type="RefSeq" id="WP_146503936.1">
    <property type="nucleotide sequence ID" value="NZ_SJPG01000001.1"/>
</dbReference>